<dbReference type="AlphaFoldDB" id="L0GUC2"/>
<dbReference type="EMBL" id="CP003051">
    <property type="protein sequence ID" value="AGA89412.1"/>
    <property type="molecule type" value="Genomic_DNA"/>
</dbReference>
<dbReference type="InterPro" id="IPR003788">
    <property type="entry name" value="NDUFAF7"/>
</dbReference>
<keyword evidence="4" id="KW-1185">Reference proteome</keyword>
<keyword evidence="2" id="KW-0808">Transferase</keyword>
<dbReference type="KEGG" id="tmb:Thimo_0563"/>
<organism evidence="3 4">
    <name type="scientific">Thioflavicoccus mobilis 8321</name>
    <dbReference type="NCBI Taxonomy" id="765912"/>
    <lineage>
        <taxon>Bacteria</taxon>
        <taxon>Pseudomonadati</taxon>
        <taxon>Pseudomonadota</taxon>
        <taxon>Gammaproteobacteria</taxon>
        <taxon>Chromatiales</taxon>
        <taxon>Chromatiaceae</taxon>
        <taxon>Thioflavicoccus</taxon>
    </lineage>
</organism>
<protein>
    <recommendedName>
        <fullName evidence="5">SAM-dependent methyltransferase, MidA family</fullName>
    </recommendedName>
</protein>
<dbReference type="STRING" id="765912.Thimo_0563"/>
<dbReference type="GO" id="GO:0035243">
    <property type="term" value="F:protein-arginine omega-N symmetric methyltransferase activity"/>
    <property type="evidence" value="ECO:0007669"/>
    <property type="project" value="TreeGrafter"/>
</dbReference>
<dbReference type="PANTHER" id="PTHR12049">
    <property type="entry name" value="PROTEIN ARGININE METHYLTRANSFERASE NDUFAF7, MITOCHONDRIAL"/>
    <property type="match status" value="1"/>
</dbReference>
<dbReference type="OrthoDB" id="9794208at2"/>
<evidence type="ECO:0000256" key="2">
    <source>
        <dbReference type="ARBA" id="ARBA00022679"/>
    </source>
</evidence>
<dbReference type="InterPro" id="IPR029063">
    <property type="entry name" value="SAM-dependent_MTases_sf"/>
</dbReference>
<dbReference type="Proteomes" id="UP000010816">
    <property type="component" value="Chromosome"/>
</dbReference>
<dbReference type="eggNOG" id="COG1565">
    <property type="taxonomic scope" value="Bacteria"/>
</dbReference>
<dbReference type="SUPFAM" id="SSF53335">
    <property type="entry name" value="S-adenosyl-L-methionine-dependent methyltransferases"/>
    <property type="match status" value="1"/>
</dbReference>
<evidence type="ECO:0008006" key="5">
    <source>
        <dbReference type="Google" id="ProtNLM"/>
    </source>
</evidence>
<dbReference type="HOGENOM" id="CLU_024840_1_0_6"/>
<evidence type="ECO:0000313" key="4">
    <source>
        <dbReference type="Proteomes" id="UP000010816"/>
    </source>
</evidence>
<evidence type="ECO:0000313" key="3">
    <source>
        <dbReference type="EMBL" id="AGA89412.1"/>
    </source>
</evidence>
<keyword evidence="1" id="KW-0489">Methyltransferase</keyword>
<dbReference type="PATRIC" id="fig|765912.4.peg.549"/>
<sequence length="393" mass="41601">MPPKTPPDRPSDGLDQTALAHSEALAARIRAEALDAEGGLPFDRFMELALYAPGLGYYMAGTAKLGSGGDFVTAPELSPLFARCLARQCREALTAMGGGDILELGAGSGALAAELLAQLERDDALPGRYLILELSPDLQRRQAERLAAQVPHLLTRVAWLATLPSALQGVVLANEVLDAMPVHRFAIGADGAPGEVLVRPQGASFEESVEVPRSPGLAAAVRALQAEGLACAPGYRGEINLRLGPWLAALAAALERALVLLIDYGYPRRELYSAERTMGTLLCHYRQAVEADPYRRLGLQDITAHVDFTAVAEGAAAAGLALAGYATQAHFLIGCGLDRLMAEAAEDPLDLAAGAKQLVLPTAMGERFQVMGLTKDFAGDWSGFALRDLRGRL</sequence>
<reference evidence="3 4" key="1">
    <citation type="submission" date="2011-09" db="EMBL/GenBank/DDBJ databases">
        <title>Complete sequence of chromosome of Thioflavicoccus mobilis 8321.</title>
        <authorList>
            <consortium name="US DOE Joint Genome Institute"/>
            <person name="Lucas S."/>
            <person name="Han J."/>
            <person name="Lapidus A."/>
            <person name="Cheng J.-F."/>
            <person name="Goodwin L."/>
            <person name="Pitluck S."/>
            <person name="Peters L."/>
            <person name="Ovchinnikova G."/>
            <person name="Lu M."/>
            <person name="Detter J.C."/>
            <person name="Han C."/>
            <person name="Tapia R."/>
            <person name="Land M."/>
            <person name="Hauser L."/>
            <person name="Kyrpides N."/>
            <person name="Ivanova N."/>
            <person name="Pagani I."/>
            <person name="Vogl K."/>
            <person name="Liu Z."/>
            <person name="Imhoff J."/>
            <person name="Thiel V."/>
            <person name="Frigaard N.-U."/>
            <person name="Bryant D."/>
            <person name="Woyke T."/>
        </authorList>
    </citation>
    <scope>NUCLEOTIDE SEQUENCE [LARGE SCALE GENOMIC DNA]</scope>
    <source>
        <strain evidence="3 4">8321</strain>
    </source>
</reference>
<dbReference type="Gene3D" id="3.40.50.12710">
    <property type="match status" value="1"/>
</dbReference>
<accession>L0GUC2</accession>
<gene>
    <name evidence="3" type="ORF">Thimo_0563</name>
</gene>
<evidence type="ECO:0000256" key="1">
    <source>
        <dbReference type="ARBA" id="ARBA00022603"/>
    </source>
</evidence>
<dbReference type="RefSeq" id="WP_015279559.1">
    <property type="nucleotide sequence ID" value="NC_019940.1"/>
</dbReference>
<dbReference type="GO" id="GO:0032259">
    <property type="term" value="P:methylation"/>
    <property type="evidence" value="ECO:0007669"/>
    <property type="project" value="UniProtKB-KW"/>
</dbReference>
<proteinExistence type="predicted"/>
<name>L0GUC2_9GAMM</name>
<dbReference type="InterPro" id="IPR038375">
    <property type="entry name" value="NDUFAF7_sf"/>
</dbReference>
<dbReference type="Pfam" id="PF02636">
    <property type="entry name" value="Methyltransf_28"/>
    <property type="match status" value="1"/>
</dbReference>
<dbReference type="PANTHER" id="PTHR12049:SF7">
    <property type="entry name" value="PROTEIN ARGININE METHYLTRANSFERASE NDUFAF7, MITOCHONDRIAL"/>
    <property type="match status" value="1"/>
</dbReference>